<name>A0A1Y1QM23_9GAMM</name>
<evidence type="ECO:0000259" key="1">
    <source>
        <dbReference type="SMART" id="SM00507"/>
    </source>
</evidence>
<organism evidence="2 3">
    <name type="scientific">Thiothrix lacustris</name>
    <dbReference type="NCBI Taxonomy" id="525917"/>
    <lineage>
        <taxon>Bacteria</taxon>
        <taxon>Pseudomonadati</taxon>
        <taxon>Pseudomonadota</taxon>
        <taxon>Gammaproteobacteria</taxon>
        <taxon>Thiotrichales</taxon>
        <taxon>Thiotrichaceae</taxon>
        <taxon>Thiothrix</taxon>
    </lineage>
</organism>
<accession>A0A1Y1QM23</accession>
<dbReference type="InterPro" id="IPR052892">
    <property type="entry name" value="NA-targeting_endonuclease"/>
</dbReference>
<protein>
    <submittedName>
        <fullName evidence="2">HNH endonuclease</fullName>
    </submittedName>
</protein>
<dbReference type="PANTHER" id="PTHR33877">
    <property type="entry name" value="SLL1193 PROTEIN"/>
    <property type="match status" value="1"/>
</dbReference>
<feature type="domain" description="HNH nuclease" evidence="1">
    <location>
        <begin position="9"/>
        <end position="64"/>
    </location>
</feature>
<keyword evidence="2" id="KW-0378">Hydrolase</keyword>
<dbReference type="EMBL" id="MTEJ01000164">
    <property type="protein sequence ID" value="OQX08807.1"/>
    <property type="molecule type" value="Genomic_DNA"/>
</dbReference>
<dbReference type="AlphaFoldDB" id="A0A1Y1QM23"/>
<dbReference type="eggNOG" id="COG1403">
    <property type="taxonomic scope" value="Bacteria"/>
</dbReference>
<dbReference type="GO" id="GO:0003676">
    <property type="term" value="F:nucleic acid binding"/>
    <property type="evidence" value="ECO:0007669"/>
    <property type="project" value="InterPro"/>
</dbReference>
<keyword evidence="2" id="KW-0255">Endonuclease</keyword>
<dbReference type="InterPro" id="IPR003615">
    <property type="entry name" value="HNH_nuc"/>
</dbReference>
<comment type="caution">
    <text evidence="2">The sequence shown here is derived from an EMBL/GenBank/DDBJ whole genome shotgun (WGS) entry which is preliminary data.</text>
</comment>
<dbReference type="GO" id="GO:0008270">
    <property type="term" value="F:zinc ion binding"/>
    <property type="evidence" value="ECO:0007669"/>
    <property type="project" value="InterPro"/>
</dbReference>
<reference evidence="2 3" key="1">
    <citation type="submission" date="2017-01" db="EMBL/GenBank/DDBJ databases">
        <title>Novel large sulfur bacteria in the metagenomes of groundwater-fed chemosynthetic microbial mats in the Lake Huron basin.</title>
        <authorList>
            <person name="Sharrar A.M."/>
            <person name="Flood B.E."/>
            <person name="Bailey J.V."/>
            <person name="Jones D.S."/>
            <person name="Biddanda B."/>
            <person name="Ruberg S.A."/>
            <person name="Marcus D.N."/>
            <person name="Dick G.J."/>
        </authorList>
    </citation>
    <scope>NUCLEOTIDE SEQUENCE [LARGE SCALE GENOMIC DNA]</scope>
    <source>
        <strain evidence="2">A8</strain>
    </source>
</reference>
<dbReference type="PANTHER" id="PTHR33877:SF1">
    <property type="entry name" value="TYPE IV METHYL-DIRECTED RESTRICTION ENZYME ECOKMCRA"/>
    <property type="match status" value="1"/>
</dbReference>
<dbReference type="GO" id="GO:0004519">
    <property type="term" value="F:endonuclease activity"/>
    <property type="evidence" value="ECO:0007669"/>
    <property type="project" value="UniProtKB-KW"/>
</dbReference>
<dbReference type="Gene3D" id="1.10.30.50">
    <property type="match status" value="1"/>
</dbReference>
<gene>
    <name evidence="2" type="ORF">BWK73_24405</name>
</gene>
<proteinExistence type="predicted"/>
<dbReference type="Pfam" id="PF01844">
    <property type="entry name" value="HNH"/>
    <property type="match status" value="1"/>
</dbReference>
<dbReference type="Proteomes" id="UP000192491">
    <property type="component" value="Unassembled WGS sequence"/>
</dbReference>
<evidence type="ECO:0000313" key="2">
    <source>
        <dbReference type="EMBL" id="OQX08807.1"/>
    </source>
</evidence>
<evidence type="ECO:0000313" key="3">
    <source>
        <dbReference type="Proteomes" id="UP000192491"/>
    </source>
</evidence>
<dbReference type="CDD" id="cd00085">
    <property type="entry name" value="HNHc"/>
    <property type="match status" value="1"/>
</dbReference>
<dbReference type="InterPro" id="IPR002711">
    <property type="entry name" value="HNH"/>
</dbReference>
<keyword evidence="2" id="KW-0540">Nuclease</keyword>
<dbReference type="STRING" id="1123401.GCA_000621325_03070"/>
<sequence length="141" mass="15927">MPDQRVTNQLREYVGDRAKGCCEYCLSQVQFSPQAFSVEHIYPRSAGGKTQLDNLALACAGCNGHKYNKTQAFDPVTNEMVALFHPRQQQWAEHFTWNKDCTVIIGLTPTGRATVEVLRLNRPALQNLREVLYPVGKHPPE</sequence>
<dbReference type="SMART" id="SM00507">
    <property type="entry name" value="HNHc"/>
    <property type="match status" value="1"/>
</dbReference>